<evidence type="ECO:0000256" key="4">
    <source>
        <dbReference type="ARBA" id="ARBA00022664"/>
    </source>
</evidence>
<reference evidence="13 14" key="1">
    <citation type="journal article" date="2015" name="Plant Cell">
        <title>Oil accumulation by the oleaginous diatom Fistulifera solaris as revealed by the genome and transcriptome.</title>
        <authorList>
            <person name="Tanaka T."/>
            <person name="Maeda Y."/>
            <person name="Veluchamy A."/>
            <person name="Tanaka M."/>
            <person name="Abida H."/>
            <person name="Marechal E."/>
            <person name="Bowler C."/>
            <person name="Muto M."/>
            <person name="Sunaga Y."/>
            <person name="Tanaka M."/>
            <person name="Yoshino T."/>
            <person name="Taniguchi T."/>
            <person name="Fukuda Y."/>
            <person name="Nemoto M."/>
            <person name="Matsumoto M."/>
            <person name="Wong P.S."/>
            <person name="Aburatani S."/>
            <person name="Fujibuchi W."/>
        </authorList>
    </citation>
    <scope>NUCLEOTIDE SEQUENCE [LARGE SCALE GENOMIC DNA]</scope>
    <source>
        <strain evidence="13 14">JPCC DA0580</strain>
    </source>
</reference>
<comment type="subcellular location">
    <subcellularLocation>
        <location evidence="2">Nucleus</location>
    </subcellularLocation>
</comment>
<evidence type="ECO:0000313" key="14">
    <source>
        <dbReference type="Proteomes" id="UP000198406"/>
    </source>
</evidence>
<evidence type="ECO:0000256" key="6">
    <source>
        <dbReference type="ARBA" id="ARBA00023235"/>
    </source>
</evidence>
<dbReference type="GO" id="GO:0160147">
    <property type="term" value="F:tRNA pseudouridine(38-40) synthase activity"/>
    <property type="evidence" value="ECO:0007669"/>
    <property type="project" value="UniProtKB-EC"/>
</dbReference>
<keyword evidence="6 13" id="KW-0413">Isomerase</keyword>
<comment type="catalytic activity">
    <reaction evidence="1">
        <text>a uridine in mRNA = a pseudouridine in mRNA</text>
        <dbReference type="Rhea" id="RHEA:56644"/>
        <dbReference type="Rhea" id="RHEA-COMP:14658"/>
        <dbReference type="Rhea" id="RHEA-COMP:14659"/>
        <dbReference type="ChEBI" id="CHEBI:65314"/>
        <dbReference type="ChEBI" id="CHEBI:65315"/>
    </reaction>
</comment>
<dbReference type="InterPro" id="IPR020097">
    <property type="entry name" value="PsdUridine_synth_TruA_a/b_dom"/>
</dbReference>
<name>A0A1Z5JF40_FISSO</name>
<evidence type="ECO:0000313" key="13">
    <source>
        <dbReference type="EMBL" id="GAX12625.1"/>
    </source>
</evidence>
<feature type="domain" description="Pseudouridine synthase I TruA alpha/beta" evidence="12">
    <location>
        <begin position="301"/>
        <end position="402"/>
    </location>
</feature>
<dbReference type="InParanoid" id="A0A1Z5JF40"/>
<dbReference type="EMBL" id="BDSP01000053">
    <property type="protein sequence ID" value="GAX12625.1"/>
    <property type="molecule type" value="Genomic_DNA"/>
</dbReference>
<evidence type="ECO:0000256" key="10">
    <source>
        <dbReference type="PIRSR" id="PIRSR641708-2"/>
    </source>
</evidence>
<feature type="active site" description="Nucleophile" evidence="9">
    <location>
        <position position="178"/>
    </location>
</feature>
<dbReference type="CDD" id="cd02568">
    <property type="entry name" value="PseudoU_synth_PUS1_PUS2"/>
    <property type="match status" value="1"/>
</dbReference>
<dbReference type="OrthoDB" id="10256309at2759"/>
<sequence>MFSRYCRQNLPLLIFKSPKTPLFQQSPRTTTLLTFRNMSDPTAPTTKKRDGGKKEPRPKNKRKKADDHIKRNHTWQLDENRKVVHPGSYANPAFCQLFNVTLPCYSNDDSSQQPATSKKKVAFLLGYLGTAYSGFQINEGQRTLQAEFELALYKCRLLDPRNFGFPHKYGWSISGRTDKGVHACAQVCSAKIELLPEQTLEQVLHALNAVLPNDFRVLDIVRATRNFCAHTQRDQVRYQYMIPSLVFSPQMKPLLQQMMAHKEPRPPNNPLTRDEIAQLQEALQSYRLTPVQLNLLKECLASYEGTHSFHNFTKGVPPTEARATRYILSFTADEPVLHNGVEWIPTQVLGQSFLLHQIRKMVSMAMQVTRGASSLDTLRQALTKDCRVKVDVAPAQGLYLDVSYYTGYNRRKQENPDLDDMDWTRSEEPAYQRWKDFKDNVVMKHVIEEEAKEGNFLKYLFLQEYYTELSKDPEESDGGAEDK</sequence>
<evidence type="ECO:0000256" key="9">
    <source>
        <dbReference type="PIRSR" id="PIRSR641708-1"/>
    </source>
</evidence>
<dbReference type="AlphaFoldDB" id="A0A1Z5JF40"/>
<comment type="caution">
    <text evidence="13">The sequence shown here is derived from an EMBL/GenBank/DDBJ whole genome shotgun (WGS) entry which is preliminary data.</text>
</comment>
<keyword evidence="5" id="KW-0819">tRNA processing</keyword>
<evidence type="ECO:0000256" key="5">
    <source>
        <dbReference type="ARBA" id="ARBA00022694"/>
    </source>
</evidence>
<dbReference type="PANTHER" id="PTHR11142:SF4">
    <property type="entry name" value="PSEUDOURIDYLATE SYNTHASE 1 HOMOLOG"/>
    <property type="match status" value="1"/>
</dbReference>
<gene>
    <name evidence="13" type="ORF">FisN_13Lh094</name>
</gene>
<dbReference type="Gene3D" id="3.30.70.660">
    <property type="entry name" value="Pseudouridine synthase I, catalytic domain, C-terminal subdomain"/>
    <property type="match status" value="1"/>
</dbReference>
<dbReference type="Gene3D" id="3.30.70.580">
    <property type="entry name" value="Pseudouridine synthase I, catalytic domain, N-terminal subdomain"/>
    <property type="match status" value="1"/>
</dbReference>
<protein>
    <submittedName>
        <fullName evidence="13">tRNA pseudouridine38-40 synthase</fullName>
        <ecNumber evidence="13">5.4.99.12</ecNumber>
    </submittedName>
</protein>
<feature type="binding site" evidence="10">
    <location>
        <position position="238"/>
    </location>
    <ligand>
        <name>substrate</name>
    </ligand>
</feature>
<dbReference type="PANTHER" id="PTHR11142">
    <property type="entry name" value="PSEUDOURIDYLATE SYNTHASE"/>
    <property type="match status" value="1"/>
</dbReference>
<keyword evidence="14" id="KW-1185">Reference proteome</keyword>
<dbReference type="FunFam" id="3.30.70.660:FF:000002">
    <property type="entry name" value="tRNA pseudouridine synthase"/>
    <property type="match status" value="1"/>
</dbReference>
<feature type="compositionally biased region" description="Basic and acidic residues" evidence="11">
    <location>
        <begin position="47"/>
        <end position="68"/>
    </location>
</feature>
<evidence type="ECO:0000256" key="2">
    <source>
        <dbReference type="ARBA" id="ARBA00004123"/>
    </source>
</evidence>
<dbReference type="GO" id="GO:0006397">
    <property type="term" value="P:mRNA processing"/>
    <property type="evidence" value="ECO:0007669"/>
    <property type="project" value="UniProtKB-KW"/>
</dbReference>
<dbReference type="GO" id="GO:0031119">
    <property type="term" value="P:tRNA pseudouridine synthesis"/>
    <property type="evidence" value="ECO:0007669"/>
    <property type="project" value="InterPro"/>
</dbReference>
<dbReference type="InterPro" id="IPR041708">
    <property type="entry name" value="PUS1/PUS2-like"/>
</dbReference>
<evidence type="ECO:0000256" key="3">
    <source>
        <dbReference type="ARBA" id="ARBA00009375"/>
    </source>
</evidence>
<dbReference type="SUPFAM" id="SSF55120">
    <property type="entry name" value="Pseudouridine synthase"/>
    <property type="match status" value="1"/>
</dbReference>
<dbReference type="GO" id="GO:0003723">
    <property type="term" value="F:RNA binding"/>
    <property type="evidence" value="ECO:0007669"/>
    <property type="project" value="InterPro"/>
</dbReference>
<feature type="compositionally biased region" description="Polar residues" evidence="11">
    <location>
        <begin position="26"/>
        <end position="45"/>
    </location>
</feature>
<dbReference type="InterPro" id="IPR001406">
    <property type="entry name" value="PsdUridine_synth_TruA"/>
</dbReference>
<dbReference type="NCBIfam" id="TIGR00071">
    <property type="entry name" value="hisT_truA"/>
    <property type="match status" value="1"/>
</dbReference>
<keyword evidence="7" id="KW-0539">Nucleus</keyword>
<dbReference type="GO" id="GO:1990481">
    <property type="term" value="P:mRNA pseudouridine synthesis"/>
    <property type="evidence" value="ECO:0007669"/>
    <property type="project" value="TreeGrafter"/>
</dbReference>
<dbReference type="InterPro" id="IPR020094">
    <property type="entry name" value="TruA/RsuA/RluB/E/F_N"/>
</dbReference>
<dbReference type="InterPro" id="IPR020103">
    <property type="entry name" value="PsdUridine_synth_cat_dom_sf"/>
</dbReference>
<dbReference type="FunFam" id="3.30.70.580:FF:000002">
    <property type="entry name" value="tRNA pseudouridine synthase"/>
    <property type="match status" value="1"/>
</dbReference>
<organism evidence="13 14">
    <name type="scientific">Fistulifera solaris</name>
    <name type="common">Oleaginous diatom</name>
    <dbReference type="NCBI Taxonomy" id="1519565"/>
    <lineage>
        <taxon>Eukaryota</taxon>
        <taxon>Sar</taxon>
        <taxon>Stramenopiles</taxon>
        <taxon>Ochrophyta</taxon>
        <taxon>Bacillariophyta</taxon>
        <taxon>Bacillariophyceae</taxon>
        <taxon>Bacillariophycidae</taxon>
        <taxon>Naviculales</taxon>
        <taxon>Naviculaceae</taxon>
        <taxon>Fistulifera</taxon>
    </lineage>
</organism>
<evidence type="ECO:0000256" key="11">
    <source>
        <dbReference type="SAM" id="MobiDB-lite"/>
    </source>
</evidence>
<keyword evidence="4" id="KW-0507">mRNA processing</keyword>
<evidence type="ECO:0000256" key="7">
    <source>
        <dbReference type="ARBA" id="ARBA00023242"/>
    </source>
</evidence>
<comment type="similarity">
    <text evidence="3">Belongs to the tRNA pseudouridine synthase TruA family.</text>
</comment>
<accession>A0A1Z5JF40</accession>
<dbReference type="Pfam" id="PF01416">
    <property type="entry name" value="PseudoU_synth_1"/>
    <property type="match status" value="1"/>
</dbReference>
<evidence type="ECO:0000259" key="12">
    <source>
        <dbReference type="Pfam" id="PF01416"/>
    </source>
</evidence>
<proteinExistence type="inferred from homology"/>
<dbReference type="EC" id="5.4.99.12" evidence="13"/>
<dbReference type="Proteomes" id="UP000198406">
    <property type="component" value="Unassembled WGS sequence"/>
</dbReference>
<dbReference type="GO" id="GO:0005634">
    <property type="term" value="C:nucleus"/>
    <property type="evidence" value="ECO:0007669"/>
    <property type="project" value="UniProtKB-SubCell"/>
</dbReference>
<evidence type="ECO:0000256" key="1">
    <source>
        <dbReference type="ARBA" id="ARBA00001166"/>
    </source>
</evidence>
<comment type="catalytic activity">
    <reaction evidence="8">
        <text>a uridine in tRNA = a pseudouridine in tRNA</text>
        <dbReference type="Rhea" id="RHEA:54572"/>
        <dbReference type="Rhea" id="RHEA-COMP:13339"/>
        <dbReference type="Rhea" id="RHEA-COMP:13934"/>
        <dbReference type="ChEBI" id="CHEBI:65314"/>
        <dbReference type="ChEBI" id="CHEBI:65315"/>
    </reaction>
</comment>
<evidence type="ECO:0000256" key="8">
    <source>
        <dbReference type="ARBA" id="ARBA00036943"/>
    </source>
</evidence>
<dbReference type="InterPro" id="IPR020095">
    <property type="entry name" value="PsdUridine_synth_TruA_C"/>
</dbReference>
<feature type="region of interest" description="Disordered" evidence="11">
    <location>
        <begin position="26"/>
        <end position="68"/>
    </location>
</feature>